<evidence type="ECO:0000313" key="1">
    <source>
        <dbReference type="EMBL" id="VFK25052.1"/>
    </source>
</evidence>
<sequence length="115" mass="13478">MRPQTSMCVAKKSIICNVVDAHFPLAPTRQRTATDSHIGTWETRQTSNAVFTLKLYARYRIFHHQESFCVYIILLQKYLAYSTGTILLKIASYLQEMDVDQLLCQFPFHKYDKRL</sequence>
<gene>
    <name evidence="1" type="ORF">BECKLPF1236A_GA0070988_104502</name>
    <name evidence="2" type="ORF">BECKLPF1236C_GA0070990_104762</name>
</gene>
<name>A0A450Y3D8_9GAMM</name>
<protein>
    <submittedName>
        <fullName evidence="2">Uncharacterized protein</fullName>
    </submittedName>
</protein>
<dbReference type="AlphaFoldDB" id="A0A450Y3D8"/>
<evidence type="ECO:0000313" key="2">
    <source>
        <dbReference type="EMBL" id="VFK36055.1"/>
    </source>
</evidence>
<dbReference type="EMBL" id="CAADFP010000476">
    <property type="protein sequence ID" value="VFK36055.1"/>
    <property type="molecule type" value="Genomic_DNA"/>
</dbReference>
<dbReference type="EMBL" id="CAADFM010000450">
    <property type="protein sequence ID" value="VFK25052.1"/>
    <property type="molecule type" value="Genomic_DNA"/>
</dbReference>
<proteinExistence type="predicted"/>
<accession>A0A450Y3D8</accession>
<organism evidence="2">
    <name type="scientific">Candidatus Kentrum sp. LPFa</name>
    <dbReference type="NCBI Taxonomy" id="2126335"/>
    <lineage>
        <taxon>Bacteria</taxon>
        <taxon>Pseudomonadati</taxon>
        <taxon>Pseudomonadota</taxon>
        <taxon>Gammaproteobacteria</taxon>
        <taxon>Candidatus Kentrum</taxon>
    </lineage>
</organism>
<reference evidence="2" key="1">
    <citation type="submission" date="2019-02" db="EMBL/GenBank/DDBJ databases">
        <authorList>
            <person name="Gruber-Vodicka R. H."/>
            <person name="Seah K. B. B."/>
        </authorList>
    </citation>
    <scope>NUCLEOTIDE SEQUENCE</scope>
    <source>
        <strain evidence="1">BECK_S312</strain>
        <strain evidence="2">BECK_S426</strain>
    </source>
</reference>